<proteinExistence type="inferred from homology"/>
<dbReference type="InterPro" id="IPR050155">
    <property type="entry name" value="HAD-like_hydrolase_sf"/>
</dbReference>
<name>A0ABY4F7Q1_9BACT</name>
<dbReference type="NCBIfam" id="TIGR01549">
    <property type="entry name" value="HAD-SF-IA-v1"/>
    <property type="match status" value="1"/>
</dbReference>
<gene>
    <name evidence="5" type="ORF">MUN80_20540</name>
</gene>
<dbReference type="SFLD" id="SFLDG01129">
    <property type="entry name" value="C1.5:_HAD__Beta-PGM__Phosphata"/>
    <property type="match status" value="1"/>
</dbReference>
<dbReference type="EMBL" id="CP095049">
    <property type="protein sequence ID" value="UOQ52137.1"/>
    <property type="molecule type" value="Genomic_DNA"/>
</dbReference>
<dbReference type="InterPro" id="IPR041492">
    <property type="entry name" value="HAD_2"/>
</dbReference>
<dbReference type="Gene3D" id="1.10.150.240">
    <property type="entry name" value="Putative phosphatase, domain 2"/>
    <property type="match status" value="1"/>
</dbReference>
<dbReference type="SUPFAM" id="SSF56784">
    <property type="entry name" value="HAD-like"/>
    <property type="match status" value="1"/>
</dbReference>
<dbReference type="Pfam" id="PF13419">
    <property type="entry name" value="HAD_2"/>
    <property type="match status" value="1"/>
</dbReference>
<keyword evidence="6" id="KW-1185">Reference proteome</keyword>
<dbReference type="Gene3D" id="3.40.50.1000">
    <property type="entry name" value="HAD superfamily/HAD-like"/>
    <property type="match status" value="1"/>
</dbReference>
<dbReference type="GO" id="GO:0016787">
    <property type="term" value="F:hydrolase activity"/>
    <property type="evidence" value="ECO:0007669"/>
    <property type="project" value="UniProtKB-KW"/>
</dbReference>
<dbReference type="InterPro" id="IPR023198">
    <property type="entry name" value="PGP-like_dom2"/>
</dbReference>
<comment type="similarity">
    <text evidence="3">Belongs to the HAD-like hydrolase superfamily. CbbY/CbbZ/Gph/YieH family.</text>
</comment>
<evidence type="ECO:0000256" key="4">
    <source>
        <dbReference type="ARBA" id="ARBA00013078"/>
    </source>
</evidence>
<dbReference type="RefSeq" id="WP_244715843.1">
    <property type="nucleotide sequence ID" value="NZ_CP095049.1"/>
</dbReference>
<comment type="catalytic activity">
    <reaction evidence="1">
        <text>2-phosphoglycolate + H2O = glycolate + phosphate</text>
        <dbReference type="Rhea" id="RHEA:14369"/>
        <dbReference type="ChEBI" id="CHEBI:15377"/>
        <dbReference type="ChEBI" id="CHEBI:29805"/>
        <dbReference type="ChEBI" id="CHEBI:43474"/>
        <dbReference type="ChEBI" id="CHEBI:58033"/>
        <dbReference type="EC" id="3.1.3.18"/>
    </reaction>
</comment>
<protein>
    <recommendedName>
        <fullName evidence="4">phosphoglycolate phosphatase</fullName>
        <ecNumber evidence="4">3.1.3.18</ecNumber>
    </recommendedName>
</protein>
<evidence type="ECO:0000256" key="2">
    <source>
        <dbReference type="ARBA" id="ARBA00004818"/>
    </source>
</evidence>
<dbReference type="SFLD" id="SFLDS00003">
    <property type="entry name" value="Haloacid_Dehalogenase"/>
    <property type="match status" value="1"/>
</dbReference>
<evidence type="ECO:0000313" key="5">
    <source>
        <dbReference type="EMBL" id="UOQ52137.1"/>
    </source>
</evidence>
<reference evidence="5 6" key="1">
    <citation type="submission" date="2022-04" db="EMBL/GenBank/DDBJ databases">
        <title>Hymenobacter sp. isolated from the air.</title>
        <authorList>
            <person name="Won M."/>
            <person name="Lee C.-M."/>
            <person name="Woen H.-Y."/>
            <person name="Kwon S.-W."/>
        </authorList>
    </citation>
    <scope>NUCLEOTIDE SEQUENCE [LARGE SCALE GENOMIC DNA]</scope>
    <source>
        <strain evidence="6">5116 S-27</strain>
    </source>
</reference>
<keyword evidence="5" id="KW-0378">Hydrolase</keyword>
<evidence type="ECO:0000256" key="1">
    <source>
        <dbReference type="ARBA" id="ARBA00000830"/>
    </source>
</evidence>
<dbReference type="Proteomes" id="UP000831785">
    <property type="component" value="Chromosome"/>
</dbReference>
<evidence type="ECO:0000313" key="6">
    <source>
        <dbReference type="Proteomes" id="UP000831785"/>
    </source>
</evidence>
<organism evidence="5 6">
    <name type="scientific">Hymenobacter cellulosivorans</name>
    <dbReference type="NCBI Taxonomy" id="2932249"/>
    <lineage>
        <taxon>Bacteria</taxon>
        <taxon>Pseudomonadati</taxon>
        <taxon>Bacteroidota</taxon>
        <taxon>Cytophagia</taxon>
        <taxon>Cytophagales</taxon>
        <taxon>Hymenobacteraceae</taxon>
        <taxon>Hymenobacter</taxon>
    </lineage>
</organism>
<evidence type="ECO:0000256" key="3">
    <source>
        <dbReference type="ARBA" id="ARBA00006171"/>
    </source>
</evidence>
<accession>A0ABY4F7Q1</accession>
<sequence>MQLQLDSLIFDLDGTLWDATATVTEGFRRAQQQVDYVHTELTLEAVRAVTGQPYPVVYERLFPYLSKEQREEFRLICAVEELRSAQERGGVPYPELRETLEYLRRKYRLFIVSNCQTGYIEAFLEHTQTSEFFEGHQCFGTKNLPKADNIREIVEQFGLQKPAYVGDTEGDHSACRANGLPFIFAAYGFGTAPDYEARLNAFSDLRQLL</sequence>
<dbReference type="InterPro" id="IPR023214">
    <property type="entry name" value="HAD_sf"/>
</dbReference>
<comment type="pathway">
    <text evidence="2">Organic acid metabolism; glycolate biosynthesis; glycolate from 2-phosphoglycolate: step 1/1.</text>
</comment>
<dbReference type="InterPro" id="IPR006439">
    <property type="entry name" value="HAD-SF_hydro_IA"/>
</dbReference>
<dbReference type="PANTHER" id="PTHR43434">
    <property type="entry name" value="PHOSPHOGLYCOLATE PHOSPHATASE"/>
    <property type="match status" value="1"/>
</dbReference>
<dbReference type="EC" id="3.1.3.18" evidence="4"/>
<dbReference type="PANTHER" id="PTHR43434:SF1">
    <property type="entry name" value="PHOSPHOGLYCOLATE PHOSPHATASE"/>
    <property type="match status" value="1"/>
</dbReference>
<dbReference type="InterPro" id="IPR036412">
    <property type="entry name" value="HAD-like_sf"/>
</dbReference>